<evidence type="ECO:0000313" key="10">
    <source>
        <dbReference type="EMBL" id="CAF1120977.1"/>
    </source>
</evidence>
<evidence type="ECO:0000256" key="4">
    <source>
        <dbReference type="ARBA" id="ARBA00023040"/>
    </source>
</evidence>
<reference evidence="10" key="1">
    <citation type="submission" date="2021-02" db="EMBL/GenBank/DDBJ databases">
        <authorList>
            <person name="Nowell W R."/>
        </authorList>
    </citation>
    <scope>NUCLEOTIDE SEQUENCE</scope>
</reference>
<evidence type="ECO:0000313" key="11">
    <source>
        <dbReference type="EMBL" id="CAF1340916.1"/>
    </source>
</evidence>
<proteinExistence type="predicted"/>
<protein>
    <recommendedName>
        <fullName evidence="9">G-protein coupled receptors family 1 profile domain-containing protein</fullName>
    </recommendedName>
</protein>
<feature type="transmembrane region" description="Helical" evidence="8">
    <location>
        <begin position="134"/>
        <end position="155"/>
    </location>
</feature>
<evidence type="ECO:0000256" key="2">
    <source>
        <dbReference type="ARBA" id="ARBA00022692"/>
    </source>
</evidence>
<keyword evidence="3 8" id="KW-1133">Transmembrane helix</keyword>
<feature type="transmembrane region" description="Helical" evidence="8">
    <location>
        <begin position="233"/>
        <end position="254"/>
    </location>
</feature>
<dbReference type="EMBL" id="CAJNOJ010000105">
    <property type="protein sequence ID" value="CAF1120977.1"/>
    <property type="molecule type" value="Genomic_DNA"/>
</dbReference>
<dbReference type="AlphaFoldDB" id="A0A814QKI5"/>
<dbReference type="Gene3D" id="1.20.1070.10">
    <property type="entry name" value="Rhodopsin 7-helix transmembrane proteins"/>
    <property type="match status" value="1"/>
</dbReference>
<dbReference type="OrthoDB" id="9990906at2759"/>
<feature type="transmembrane region" description="Helical" evidence="8">
    <location>
        <begin position="96"/>
        <end position="114"/>
    </location>
</feature>
<name>A0A814QKI5_ADIRI</name>
<dbReference type="Pfam" id="PF00001">
    <property type="entry name" value="7tm_1"/>
    <property type="match status" value="1"/>
</dbReference>
<keyword evidence="2 8" id="KW-0812">Transmembrane</keyword>
<dbReference type="Proteomes" id="UP000663828">
    <property type="component" value="Unassembled WGS sequence"/>
</dbReference>
<evidence type="ECO:0000256" key="3">
    <source>
        <dbReference type="ARBA" id="ARBA00022989"/>
    </source>
</evidence>
<dbReference type="GO" id="GO:0004930">
    <property type="term" value="F:G protein-coupled receptor activity"/>
    <property type="evidence" value="ECO:0007669"/>
    <property type="project" value="UniProtKB-KW"/>
</dbReference>
<feature type="domain" description="G-protein coupled receptors family 1 profile" evidence="9">
    <location>
        <begin position="34"/>
        <end position="294"/>
    </location>
</feature>
<evidence type="ECO:0000313" key="12">
    <source>
        <dbReference type="Proteomes" id="UP000663828"/>
    </source>
</evidence>
<comment type="caution">
    <text evidence="10">The sequence shown here is derived from an EMBL/GenBank/DDBJ whole genome shotgun (WGS) entry which is preliminary data.</text>
</comment>
<keyword evidence="5 8" id="KW-0472">Membrane</keyword>
<dbReference type="Proteomes" id="UP000663852">
    <property type="component" value="Unassembled WGS sequence"/>
</dbReference>
<dbReference type="EMBL" id="CAJNOR010002786">
    <property type="protein sequence ID" value="CAF1340916.1"/>
    <property type="molecule type" value="Genomic_DNA"/>
</dbReference>
<dbReference type="PANTHER" id="PTHR24243:SF230">
    <property type="entry name" value="G-PROTEIN COUPLED RECEPTORS FAMILY 1 PROFILE DOMAIN-CONTAINING PROTEIN"/>
    <property type="match status" value="1"/>
</dbReference>
<feature type="transmembrane region" description="Helical" evidence="8">
    <location>
        <begin position="274"/>
        <end position="297"/>
    </location>
</feature>
<keyword evidence="7" id="KW-0807">Transducer</keyword>
<dbReference type="PROSITE" id="PS50262">
    <property type="entry name" value="G_PROTEIN_RECEP_F1_2"/>
    <property type="match status" value="1"/>
</dbReference>
<comment type="subcellular location">
    <subcellularLocation>
        <location evidence="1">Membrane</location>
        <topology evidence="1">Multi-pass membrane protein</topology>
    </subcellularLocation>
</comment>
<dbReference type="SUPFAM" id="SSF81321">
    <property type="entry name" value="Family A G protein-coupled receptor-like"/>
    <property type="match status" value="1"/>
</dbReference>
<evidence type="ECO:0000256" key="6">
    <source>
        <dbReference type="ARBA" id="ARBA00023170"/>
    </source>
</evidence>
<dbReference type="InterPro" id="IPR000276">
    <property type="entry name" value="GPCR_Rhodpsn"/>
</dbReference>
<dbReference type="PRINTS" id="PR00237">
    <property type="entry name" value="GPCRRHODOPSN"/>
</dbReference>
<evidence type="ECO:0000259" key="9">
    <source>
        <dbReference type="PROSITE" id="PS50262"/>
    </source>
</evidence>
<evidence type="ECO:0000313" key="13">
    <source>
        <dbReference type="Proteomes" id="UP000663852"/>
    </source>
</evidence>
<dbReference type="GO" id="GO:0005886">
    <property type="term" value="C:plasma membrane"/>
    <property type="evidence" value="ECO:0007669"/>
    <property type="project" value="TreeGrafter"/>
</dbReference>
<keyword evidence="4" id="KW-0297">G-protein coupled receptor</keyword>
<organism evidence="10 13">
    <name type="scientific">Adineta ricciae</name>
    <name type="common">Rotifer</name>
    <dbReference type="NCBI Taxonomy" id="249248"/>
    <lineage>
        <taxon>Eukaryota</taxon>
        <taxon>Metazoa</taxon>
        <taxon>Spiralia</taxon>
        <taxon>Gnathifera</taxon>
        <taxon>Rotifera</taxon>
        <taxon>Eurotatoria</taxon>
        <taxon>Bdelloidea</taxon>
        <taxon>Adinetida</taxon>
        <taxon>Adinetidae</taxon>
        <taxon>Adineta</taxon>
    </lineage>
</organism>
<feature type="transmembrane region" description="Helical" evidence="8">
    <location>
        <begin position="54"/>
        <end position="76"/>
    </location>
</feature>
<evidence type="ECO:0000256" key="5">
    <source>
        <dbReference type="ARBA" id="ARBA00023136"/>
    </source>
</evidence>
<evidence type="ECO:0000256" key="1">
    <source>
        <dbReference type="ARBA" id="ARBA00004141"/>
    </source>
</evidence>
<evidence type="ECO:0000256" key="7">
    <source>
        <dbReference type="ARBA" id="ARBA00023224"/>
    </source>
</evidence>
<dbReference type="InterPro" id="IPR017452">
    <property type="entry name" value="GPCR_Rhodpsn_7TM"/>
</dbReference>
<keyword evidence="6" id="KW-0675">Receptor</keyword>
<feature type="transmembrane region" description="Helical" evidence="8">
    <location>
        <begin position="20"/>
        <end position="42"/>
    </location>
</feature>
<gene>
    <name evidence="10" type="ORF">EDS130_LOCUS21049</name>
    <name evidence="11" type="ORF">XAT740_LOCUS30950</name>
</gene>
<sequence length="318" mass="36401">MSSSANETLALFTYLTLRVNAVLAPPIFVLGVIGNAINIWIFTRKSLQKNPCSIYFCSASIVSLLALCSGLMSRLLGGYSADLTTWNNVLCKLRFYSYYLGIVLLSWFLVFASLDRFLSTSQFVNYRKLSCTRIAYQLVSCSTVFSILIYLQVFYCFIADPNQYPVQCYAYGDICRTFNDLQFLIIYSLLPAILMGIFGCLTIRNIQQMERRIDSTTNIPNYRQKRIQLVPMLLVQIAFFLIFTIPLAVTKFYNTLIVLLHLPLTPQRQAFETFVFNITVLVSYLNCSISFYVYTLAGNLFRQELKKTAQQIVAKIRC</sequence>
<accession>A0A814QKI5</accession>
<evidence type="ECO:0000256" key="8">
    <source>
        <dbReference type="SAM" id="Phobius"/>
    </source>
</evidence>
<feature type="transmembrane region" description="Helical" evidence="8">
    <location>
        <begin position="181"/>
        <end position="203"/>
    </location>
</feature>
<dbReference type="PANTHER" id="PTHR24243">
    <property type="entry name" value="G-PROTEIN COUPLED RECEPTOR"/>
    <property type="match status" value="1"/>
</dbReference>
<keyword evidence="12" id="KW-1185">Reference proteome</keyword>